<reference evidence="4" key="1">
    <citation type="submission" date="2025-08" db="UniProtKB">
        <authorList>
            <consortium name="RefSeq"/>
        </authorList>
    </citation>
    <scope>IDENTIFICATION</scope>
    <source>
        <strain evidence="4">Airmid</strain>
    </source>
</reference>
<feature type="compositionally biased region" description="Low complexity" evidence="1">
    <location>
        <begin position="422"/>
        <end position="434"/>
    </location>
</feature>
<feature type="domain" description="tRNA-guanine(15) transglycosylase-like" evidence="2">
    <location>
        <begin position="101"/>
        <end position="403"/>
    </location>
</feature>
<dbReference type="OMA" id="STEMIND"/>
<dbReference type="KEGG" id="dpte:113799224"/>
<dbReference type="InterPro" id="IPR002616">
    <property type="entry name" value="tRNA_ribo_trans-like"/>
</dbReference>
<dbReference type="RefSeq" id="XP_027205627.1">
    <property type="nucleotide sequence ID" value="XM_027349826.1"/>
</dbReference>
<dbReference type="InterPro" id="IPR036511">
    <property type="entry name" value="TGT-like_sf"/>
</dbReference>
<dbReference type="SUPFAM" id="SSF51713">
    <property type="entry name" value="tRNA-guanine transglycosylase"/>
    <property type="match status" value="1"/>
</dbReference>
<dbReference type="InParanoid" id="A0A6P6YK75"/>
<dbReference type="FunCoup" id="A0A6P6YK75">
    <property type="interactions" value="1195"/>
</dbReference>
<proteinExistence type="predicted"/>
<gene>
    <name evidence="4" type="primary">LOC113799224</name>
</gene>
<dbReference type="GO" id="GO:0006400">
    <property type="term" value="P:tRNA modification"/>
    <property type="evidence" value="ECO:0007669"/>
    <property type="project" value="InterPro"/>
</dbReference>
<dbReference type="Proteomes" id="UP000515146">
    <property type="component" value="Unplaced"/>
</dbReference>
<dbReference type="Pfam" id="PF01702">
    <property type="entry name" value="TGT"/>
    <property type="match status" value="1"/>
</dbReference>
<dbReference type="NCBIfam" id="TIGR00449">
    <property type="entry name" value="tgt_general"/>
    <property type="match status" value="1"/>
</dbReference>
<dbReference type="InterPro" id="IPR050852">
    <property type="entry name" value="Queuine_tRNA-ribosyltrfase"/>
</dbReference>
<dbReference type="PANTHER" id="PTHR46064">
    <property type="entry name" value="QUEUINE TRNA-RIBOSYLTRANSFERASE ACCESSORY SUBUNIT 2"/>
    <property type="match status" value="1"/>
</dbReference>
<accession>A0A6P6YK75</accession>
<feature type="region of interest" description="Disordered" evidence="1">
    <location>
        <begin position="413"/>
        <end position="434"/>
    </location>
</feature>
<evidence type="ECO:0000313" key="3">
    <source>
        <dbReference type="Proteomes" id="UP000515146"/>
    </source>
</evidence>
<sequence>METNENPVESRTSMPLPLLILYTQNGSIPFLSWNFIHQFNNEILFHSKNDDEEINFVKLNVGDFFDYLDESGGDHRLSSMKYFKNCSFILSLFDPLRNSKDFYKSNDQKIAIETYQGKKMLSVDDMLKLSRTIGVDHVQSLADIITPPIAGRKWTNKSVDRSNKFLDEIISQQQQKEDSGNKIKLWATVTGGFQHESRYRSCQKISQYSDCLQAIIIDGFFGYKTDGQDNDDDLEENLDNFQQILTGDIIPNLPEQIPKVLFGCFYPDTIIRLIRSGIQIFDSSICTLLTNRGRALPSPLISNVEPKLLFERSTEMINDDDPNPSIILDLNNISFKNSDRLISNKCKCYTCNKGFTRSYINHLLKRNEINSRILLQIHNHYVLTEFFSRIRLIIIDGYFDQLLVNSNVLDDKFSQPQPPPSSTTTTMTSLPNGK</sequence>
<dbReference type="AlphaFoldDB" id="A0A6P6YK75"/>
<organism evidence="3 4">
    <name type="scientific">Dermatophagoides pteronyssinus</name>
    <name type="common">European house dust mite</name>
    <dbReference type="NCBI Taxonomy" id="6956"/>
    <lineage>
        <taxon>Eukaryota</taxon>
        <taxon>Metazoa</taxon>
        <taxon>Ecdysozoa</taxon>
        <taxon>Arthropoda</taxon>
        <taxon>Chelicerata</taxon>
        <taxon>Arachnida</taxon>
        <taxon>Acari</taxon>
        <taxon>Acariformes</taxon>
        <taxon>Sarcoptiformes</taxon>
        <taxon>Astigmata</taxon>
        <taxon>Psoroptidia</taxon>
        <taxon>Analgoidea</taxon>
        <taxon>Pyroglyphidae</taxon>
        <taxon>Dermatophagoidinae</taxon>
        <taxon>Dermatophagoides</taxon>
    </lineage>
</organism>
<keyword evidence="3" id="KW-1185">Reference proteome</keyword>
<evidence type="ECO:0000259" key="2">
    <source>
        <dbReference type="Pfam" id="PF01702"/>
    </source>
</evidence>
<dbReference type="PANTHER" id="PTHR46064:SF1">
    <property type="entry name" value="QUEUINE TRNA-RIBOSYLTRANSFERASE ACCESSORY SUBUNIT 2"/>
    <property type="match status" value="1"/>
</dbReference>
<dbReference type="OrthoDB" id="27601at2759"/>
<name>A0A6P6YK75_DERPT</name>
<evidence type="ECO:0000313" key="4">
    <source>
        <dbReference type="RefSeq" id="XP_027205627.1"/>
    </source>
</evidence>
<protein>
    <submittedName>
        <fullName evidence="4">Queuine tRNA-ribosyltransferase accessory subunit 2-like</fullName>
    </submittedName>
</protein>
<dbReference type="Gene3D" id="3.20.20.105">
    <property type="entry name" value="Queuine tRNA-ribosyltransferase-like"/>
    <property type="match status" value="1"/>
</dbReference>
<evidence type="ECO:0000256" key="1">
    <source>
        <dbReference type="SAM" id="MobiDB-lite"/>
    </source>
</evidence>